<dbReference type="InterPro" id="IPR036282">
    <property type="entry name" value="Glutathione-S-Trfase_C_sf"/>
</dbReference>
<dbReference type="GO" id="GO:0004364">
    <property type="term" value="F:glutathione transferase activity"/>
    <property type="evidence" value="ECO:0007669"/>
    <property type="project" value="TreeGrafter"/>
</dbReference>
<accession>A0A3M7ESE4</accession>
<proteinExistence type="predicted"/>
<feature type="domain" description="GST C-terminal" evidence="2">
    <location>
        <begin position="110"/>
        <end position="237"/>
    </location>
</feature>
<dbReference type="OrthoDB" id="249703at2759"/>
<protein>
    <recommendedName>
        <fullName evidence="5">GST N-terminal domain-containing protein</fullName>
    </recommendedName>
</protein>
<dbReference type="Gene3D" id="1.20.1050.10">
    <property type="match status" value="1"/>
</dbReference>
<dbReference type="VEuPathDB" id="FungiDB:BTJ68_04982"/>
<gene>
    <name evidence="3" type="ORF">D0863_00296</name>
</gene>
<comment type="caution">
    <text evidence="3">The sequence shown here is derived from an EMBL/GenBank/DDBJ whole genome shotgun (WGS) entry which is preliminary data.</text>
</comment>
<dbReference type="GO" id="GO:0006559">
    <property type="term" value="P:L-phenylalanine catabolic process"/>
    <property type="evidence" value="ECO:0007669"/>
    <property type="project" value="TreeGrafter"/>
</dbReference>
<feature type="domain" description="GST N-terminal" evidence="1">
    <location>
        <begin position="23"/>
        <end position="105"/>
    </location>
</feature>
<evidence type="ECO:0000259" key="1">
    <source>
        <dbReference type="PROSITE" id="PS50404"/>
    </source>
</evidence>
<evidence type="ECO:0000313" key="3">
    <source>
        <dbReference type="EMBL" id="RMY78994.1"/>
    </source>
</evidence>
<dbReference type="CDD" id="cd00299">
    <property type="entry name" value="GST_C_family"/>
    <property type="match status" value="1"/>
</dbReference>
<dbReference type="InterPro" id="IPR040079">
    <property type="entry name" value="Glutathione_S-Trfase"/>
</dbReference>
<dbReference type="Proteomes" id="UP000269276">
    <property type="component" value="Unassembled WGS sequence"/>
</dbReference>
<organism evidence="3 4">
    <name type="scientific">Hortaea werneckii</name>
    <name type="common">Black yeast</name>
    <name type="synonym">Cladosporium werneckii</name>
    <dbReference type="NCBI Taxonomy" id="91943"/>
    <lineage>
        <taxon>Eukaryota</taxon>
        <taxon>Fungi</taxon>
        <taxon>Dikarya</taxon>
        <taxon>Ascomycota</taxon>
        <taxon>Pezizomycotina</taxon>
        <taxon>Dothideomycetes</taxon>
        <taxon>Dothideomycetidae</taxon>
        <taxon>Mycosphaerellales</taxon>
        <taxon>Teratosphaeriaceae</taxon>
        <taxon>Hortaea</taxon>
    </lineage>
</organism>
<dbReference type="Pfam" id="PF13417">
    <property type="entry name" value="GST_N_3"/>
    <property type="match status" value="1"/>
</dbReference>
<dbReference type="GO" id="GO:0006749">
    <property type="term" value="P:glutathione metabolic process"/>
    <property type="evidence" value="ECO:0007669"/>
    <property type="project" value="TreeGrafter"/>
</dbReference>
<dbReference type="EMBL" id="QWIP01000005">
    <property type="protein sequence ID" value="RMY78994.1"/>
    <property type="molecule type" value="Genomic_DNA"/>
</dbReference>
<dbReference type="Gene3D" id="3.40.30.10">
    <property type="entry name" value="Glutaredoxin"/>
    <property type="match status" value="1"/>
</dbReference>
<dbReference type="AlphaFoldDB" id="A0A3M7ESE4"/>
<dbReference type="GO" id="GO:0016034">
    <property type="term" value="F:maleylacetoacetate isomerase activity"/>
    <property type="evidence" value="ECO:0007669"/>
    <property type="project" value="TreeGrafter"/>
</dbReference>
<dbReference type="SFLD" id="SFLDG00358">
    <property type="entry name" value="Main_(cytGST)"/>
    <property type="match status" value="1"/>
</dbReference>
<dbReference type="PANTHER" id="PTHR42673">
    <property type="entry name" value="MALEYLACETOACETATE ISOMERASE"/>
    <property type="match status" value="1"/>
</dbReference>
<dbReference type="PANTHER" id="PTHR42673:SF4">
    <property type="entry name" value="MALEYLACETOACETATE ISOMERASE"/>
    <property type="match status" value="1"/>
</dbReference>
<dbReference type="PROSITE" id="PS50404">
    <property type="entry name" value="GST_NTER"/>
    <property type="match status" value="1"/>
</dbReference>
<name>A0A3M7ESE4_HORWE</name>
<dbReference type="SFLD" id="SFLDS00019">
    <property type="entry name" value="Glutathione_Transferase_(cytos"/>
    <property type="match status" value="1"/>
</dbReference>
<evidence type="ECO:0008006" key="5">
    <source>
        <dbReference type="Google" id="ProtNLM"/>
    </source>
</evidence>
<dbReference type="CDD" id="cd00570">
    <property type="entry name" value="GST_N_family"/>
    <property type="match status" value="1"/>
</dbReference>
<evidence type="ECO:0000313" key="4">
    <source>
        <dbReference type="Proteomes" id="UP000269276"/>
    </source>
</evidence>
<dbReference type="PROSITE" id="PS50405">
    <property type="entry name" value="GST_CTER"/>
    <property type="match status" value="1"/>
</dbReference>
<evidence type="ECO:0000259" key="2">
    <source>
        <dbReference type="PROSITE" id="PS50405"/>
    </source>
</evidence>
<dbReference type="InterPro" id="IPR010987">
    <property type="entry name" value="Glutathione-S-Trfase_C-like"/>
</dbReference>
<sequence length="292" mass="33269">MTGRDTDPRPNKQNRNIMASHPSKLFLHDHPVSSYAQKVRIALREKGIPFDHATPKGLGTGQRLPDLAEANPRLEVPALVIDDDFKIFDSKVILEYLEDEYPETPLLPKDPKQRAQARMIEEVVDTQYEAINWAYGEIAWCHRAEGELATHLINQIKYQTLTLQAWLTMRLGNQPYFSGSSFGYADLCVAPVLNRSVYYGFGPARDSALQVWHSRILREKESVRRTFGEMEQAARAMEGGALARAFMEGSVARREYRDHRLEWMVKSGGIEIVMEGLRKGNIRFSWPDPAPV</sequence>
<dbReference type="InterPro" id="IPR036249">
    <property type="entry name" value="Thioredoxin-like_sf"/>
</dbReference>
<dbReference type="SUPFAM" id="SSF47616">
    <property type="entry name" value="GST C-terminal domain-like"/>
    <property type="match status" value="1"/>
</dbReference>
<dbReference type="SUPFAM" id="SSF52833">
    <property type="entry name" value="Thioredoxin-like"/>
    <property type="match status" value="1"/>
</dbReference>
<dbReference type="InterPro" id="IPR004045">
    <property type="entry name" value="Glutathione_S-Trfase_N"/>
</dbReference>
<reference evidence="3 4" key="1">
    <citation type="journal article" date="2018" name="BMC Genomics">
        <title>Genomic evidence for intraspecific hybridization in a clonal and extremely halotolerant yeast.</title>
        <authorList>
            <person name="Gostincar C."/>
            <person name="Stajich J.E."/>
            <person name="Zupancic J."/>
            <person name="Zalar P."/>
            <person name="Gunde-Cimerman N."/>
        </authorList>
    </citation>
    <scope>NUCLEOTIDE SEQUENCE [LARGE SCALE GENOMIC DNA]</scope>
    <source>
        <strain evidence="3 4">EXF-2682</strain>
    </source>
</reference>